<dbReference type="EMBL" id="JAGGMQ010000001">
    <property type="protein sequence ID" value="MBP2170259.1"/>
    <property type="molecule type" value="Genomic_DNA"/>
</dbReference>
<evidence type="ECO:0000259" key="3">
    <source>
        <dbReference type="Pfam" id="PF01471"/>
    </source>
</evidence>
<comment type="caution">
    <text evidence="4">The sequence shown here is derived from an EMBL/GenBank/DDBJ whole genome shotgun (WGS) entry which is preliminary data.</text>
</comment>
<dbReference type="Gene3D" id="1.10.101.10">
    <property type="entry name" value="PGBD-like superfamily/PGBD"/>
    <property type="match status" value="1"/>
</dbReference>
<keyword evidence="5" id="KW-1185">Reference proteome</keyword>
<dbReference type="InterPro" id="IPR023347">
    <property type="entry name" value="Lysozyme_dom_sf"/>
</dbReference>
<dbReference type="Gene3D" id="1.10.530.40">
    <property type="match status" value="1"/>
</dbReference>
<dbReference type="SUPFAM" id="SSF47090">
    <property type="entry name" value="PGBD-like"/>
    <property type="match status" value="1"/>
</dbReference>
<dbReference type="Proteomes" id="UP001195624">
    <property type="component" value="Unassembled WGS sequence"/>
</dbReference>
<name>A0ABS4PC96_9GAMM</name>
<feature type="domain" description="Peptidoglycan binding-like" evidence="3">
    <location>
        <begin position="28"/>
        <end position="78"/>
    </location>
</feature>
<keyword evidence="2" id="KW-0081">Bacteriolytic enzyme</keyword>
<evidence type="ECO:0000313" key="5">
    <source>
        <dbReference type="Proteomes" id="UP001195624"/>
    </source>
</evidence>
<sequence>MKHSLYHAPRVFRFSGSVGVCGTNNLGEVKEVQRIIIHAGYHLATGRTLTVNGQCGAETAEAIRWYQRLLNMSPTGLVHPADSWFIQALQNATGTHWRPRHTAGSLHVSEGQVTFDAEGLDYITAVEPFRQPHSTPQFSRILQSPPTSSSGVTLGRGYDMGGRSAGEIFSTVRLAGIEEYKAVICSKAEYLKGHQAGAFVKAYSPLVGEITHQQQIKLFEISYKEKRDYVRDVYIRQSGHIKDPVKWEFIDIAVKNVFVDILYQGSRTTKGLVEIIAAGQGAPAVAHYIENDPDEKRDLRRMRIRLESLK</sequence>
<organism evidence="4 5">
    <name type="scientific">Winslowiella toletana</name>
    <dbReference type="NCBI Taxonomy" id="92490"/>
    <lineage>
        <taxon>Bacteria</taxon>
        <taxon>Pseudomonadati</taxon>
        <taxon>Pseudomonadota</taxon>
        <taxon>Gammaproteobacteria</taxon>
        <taxon>Enterobacterales</taxon>
        <taxon>Erwiniaceae</taxon>
        <taxon>Winslowiella</taxon>
    </lineage>
</organism>
<dbReference type="RefSeq" id="WP_040462225.1">
    <property type="nucleotide sequence ID" value="NZ_JAGGMQ010000001.1"/>
</dbReference>
<proteinExistence type="predicted"/>
<evidence type="ECO:0000313" key="4">
    <source>
        <dbReference type="EMBL" id="MBP2170259.1"/>
    </source>
</evidence>
<dbReference type="Pfam" id="PF01471">
    <property type="entry name" value="PG_binding_1"/>
    <property type="match status" value="1"/>
</dbReference>
<evidence type="ECO:0000256" key="2">
    <source>
        <dbReference type="ARBA" id="ARBA00022638"/>
    </source>
</evidence>
<dbReference type="InterPro" id="IPR036365">
    <property type="entry name" value="PGBD-like_sf"/>
</dbReference>
<protein>
    <recommendedName>
        <fullName evidence="3">Peptidoglycan binding-like domain-containing protein</fullName>
    </recommendedName>
</protein>
<dbReference type="InterPro" id="IPR002477">
    <property type="entry name" value="Peptidoglycan-bd-like"/>
</dbReference>
<accession>A0ABS4PC96</accession>
<evidence type="ECO:0000256" key="1">
    <source>
        <dbReference type="ARBA" id="ARBA00022529"/>
    </source>
</evidence>
<reference evidence="4 5" key="1">
    <citation type="submission" date="2021-03" db="EMBL/GenBank/DDBJ databases">
        <authorList>
            <person name="D'Agostino P."/>
            <person name="Huntemann M."/>
            <person name="Clum A."/>
            <person name="Spunde A."/>
            <person name="Palaniappan K."/>
            <person name="Ritter S."/>
            <person name="Mikhailova N."/>
            <person name="Chen I.-M."/>
            <person name="Stamatis D."/>
            <person name="Reddy T."/>
            <person name="O'Malley R."/>
            <person name="Daum C."/>
            <person name="Shapiro N."/>
            <person name="Ivanova N."/>
            <person name="Kyrpides N."/>
            <person name="Woyke T."/>
        </authorList>
    </citation>
    <scope>NUCLEOTIDE SEQUENCE [LARGE SCALE GENOMIC DNA]</scope>
    <source>
        <strain evidence="4 5">WS4403</strain>
    </source>
</reference>
<reference evidence="5" key="2">
    <citation type="submission" date="2023-07" db="EMBL/GenBank/DDBJ databases">
        <title>Genome mining of underrepresented organisms for secondary metabolites.</title>
        <authorList>
            <person name="D'Agostino P.M."/>
        </authorList>
    </citation>
    <scope>NUCLEOTIDE SEQUENCE [LARGE SCALE GENOMIC DNA]</scope>
    <source>
        <strain evidence="5">WS4403</strain>
    </source>
</reference>
<keyword evidence="1" id="KW-0929">Antimicrobial</keyword>
<dbReference type="InterPro" id="IPR036366">
    <property type="entry name" value="PGBDSf"/>
</dbReference>
<gene>
    <name evidence="4" type="ORF">J2125_003451</name>
</gene>